<keyword evidence="7" id="KW-1185">Reference proteome</keyword>
<reference evidence="6 7" key="1">
    <citation type="journal article" date="2024" name="Nat. Commun.">
        <title>Phylogenomics reveals the evolutionary origins of lichenization in chlorophyte algae.</title>
        <authorList>
            <person name="Puginier C."/>
            <person name="Libourel C."/>
            <person name="Otte J."/>
            <person name="Skaloud P."/>
            <person name="Haon M."/>
            <person name="Grisel S."/>
            <person name="Petersen M."/>
            <person name="Berrin J.G."/>
            <person name="Delaux P.M."/>
            <person name="Dal Grande F."/>
            <person name="Keller J."/>
        </authorList>
    </citation>
    <scope>NUCLEOTIDE SEQUENCE [LARGE SCALE GENOMIC DNA]</scope>
    <source>
        <strain evidence="6 7">SAG 245.80</strain>
    </source>
</reference>
<comment type="caution">
    <text evidence="6">The sequence shown here is derived from an EMBL/GenBank/DDBJ whole genome shotgun (WGS) entry which is preliminary data.</text>
</comment>
<evidence type="ECO:0000256" key="5">
    <source>
        <dbReference type="SAM" id="MobiDB-lite"/>
    </source>
</evidence>
<dbReference type="GO" id="GO:0005737">
    <property type="term" value="C:cytoplasm"/>
    <property type="evidence" value="ECO:0007669"/>
    <property type="project" value="UniProtKB-SubCell"/>
</dbReference>
<dbReference type="Gene3D" id="4.10.1050.10">
    <property type="entry name" value="At2g23090-like"/>
    <property type="match status" value="1"/>
</dbReference>
<evidence type="ECO:0000313" key="7">
    <source>
        <dbReference type="Proteomes" id="UP001445335"/>
    </source>
</evidence>
<evidence type="ECO:0000313" key="6">
    <source>
        <dbReference type="EMBL" id="KAK9834826.1"/>
    </source>
</evidence>
<protein>
    <recommendedName>
        <fullName evidence="8">C2H2-type domain-containing protein</fullName>
    </recommendedName>
</protein>
<evidence type="ECO:0000256" key="1">
    <source>
        <dbReference type="ARBA" id="ARBA00004123"/>
    </source>
</evidence>
<dbReference type="InterPro" id="IPR045230">
    <property type="entry name" value="MBS1/2-like"/>
</dbReference>
<proteinExistence type="predicted"/>
<keyword evidence="4" id="KW-0539">Nucleus</keyword>
<dbReference type="GO" id="GO:0005634">
    <property type="term" value="C:nucleus"/>
    <property type="evidence" value="ECO:0007669"/>
    <property type="project" value="UniProtKB-SubCell"/>
</dbReference>
<dbReference type="EMBL" id="JALJOU010000031">
    <property type="protein sequence ID" value="KAK9834826.1"/>
    <property type="molecule type" value="Genomic_DNA"/>
</dbReference>
<comment type="subcellular location">
    <subcellularLocation>
        <location evidence="2">Cytoplasm</location>
    </subcellularLocation>
    <subcellularLocation>
        <location evidence="1">Nucleus</location>
    </subcellularLocation>
</comment>
<evidence type="ECO:0008006" key="8">
    <source>
        <dbReference type="Google" id="ProtNLM"/>
    </source>
</evidence>
<dbReference type="Proteomes" id="UP001445335">
    <property type="component" value="Unassembled WGS sequence"/>
</dbReference>
<name>A0AAW1RLN5_9CHLO</name>
<dbReference type="PANTHER" id="PTHR21213">
    <property type="entry name" value="GEO09665P1-RELATED"/>
    <property type="match status" value="1"/>
</dbReference>
<sequence length="101" mass="10455">MGKAKPASHTAKELAMKAAASTTNKGGGVAGKADRLGGAAGHSKYKCPICAQQAPDMKTMQIHHEAKHSKVPFVEASIINLHEVHGGTTQGIAVRGSTKKK</sequence>
<evidence type="ECO:0000256" key="2">
    <source>
        <dbReference type="ARBA" id="ARBA00004496"/>
    </source>
</evidence>
<dbReference type="AlphaFoldDB" id="A0AAW1RLN5"/>
<feature type="region of interest" description="Disordered" evidence="5">
    <location>
        <begin position="1"/>
        <end position="40"/>
    </location>
</feature>
<dbReference type="SUPFAM" id="SSF118359">
    <property type="entry name" value="Expressed protein At2g23090/F21P24.15"/>
    <property type="match status" value="1"/>
</dbReference>
<accession>A0AAW1RLN5</accession>
<dbReference type="PANTHER" id="PTHR21213:SF0">
    <property type="entry name" value="ZINC FINGER PROTEIN 706"/>
    <property type="match status" value="1"/>
</dbReference>
<keyword evidence="3" id="KW-0963">Cytoplasm</keyword>
<organism evidence="6 7">
    <name type="scientific">Elliptochloris bilobata</name>
    <dbReference type="NCBI Taxonomy" id="381761"/>
    <lineage>
        <taxon>Eukaryota</taxon>
        <taxon>Viridiplantae</taxon>
        <taxon>Chlorophyta</taxon>
        <taxon>core chlorophytes</taxon>
        <taxon>Trebouxiophyceae</taxon>
        <taxon>Trebouxiophyceae incertae sedis</taxon>
        <taxon>Elliptochloris clade</taxon>
        <taxon>Elliptochloris</taxon>
    </lineage>
</organism>
<dbReference type="InterPro" id="IPR026939">
    <property type="entry name" value="ZNF706/At2g23090_sf"/>
</dbReference>
<gene>
    <name evidence="6" type="ORF">WJX81_001661</name>
</gene>
<evidence type="ECO:0000256" key="4">
    <source>
        <dbReference type="ARBA" id="ARBA00023242"/>
    </source>
</evidence>
<evidence type="ECO:0000256" key="3">
    <source>
        <dbReference type="ARBA" id="ARBA00022490"/>
    </source>
</evidence>